<feature type="compositionally biased region" description="Basic and acidic residues" evidence="1">
    <location>
        <begin position="153"/>
        <end position="171"/>
    </location>
</feature>
<name>A0A8B6DXA3_MYTGA</name>
<feature type="region of interest" description="Disordered" evidence="1">
    <location>
        <begin position="325"/>
        <end position="346"/>
    </location>
</feature>
<feature type="compositionally biased region" description="Low complexity" evidence="1">
    <location>
        <begin position="409"/>
        <end position="424"/>
    </location>
</feature>
<evidence type="ECO:0000313" key="2">
    <source>
        <dbReference type="EMBL" id="VDI25673.1"/>
    </source>
</evidence>
<organism evidence="2 3">
    <name type="scientific">Mytilus galloprovincialis</name>
    <name type="common">Mediterranean mussel</name>
    <dbReference type="NCBI Taxonomy" id="29158"/>
    <lineage>
        <taxon>Eukaryota</taxon>
        <taxon>Metazoa</taxon>
        <taxon>Spiralia</taxon>
        <taxon>Lophotrochozoa</taxon>
        <taxon>Mollusca</taxon>
        <taxon>Bivalvia</taxon>
        <taxon>Autobranchia</taxon>
        <taxon>Pteriomorphia</taxon>
        <taxon>Mytilida</taxon>
        <taxon>Mytiloidea</taxon>
        <taxon>Mytilidae</taxon>
        <taxon>Mytilinae</taxon>
        <taxon>Mytilus</taxon>
    </lineage>
</organism>
<gene>
    <name evidence="2" type="ORF">MGAL_10B002023</name>
</gene>
<accession>A0A8B6DXA3</accession>
<reference evidence="2" key="1">
    <citation type="submission" date="2018-11" db="EMBL/GenBank/DDBJ databases">
        <authorList>
            <person name="Alioto T."/>
            <person name="Alioto T."/>
        </authorList>
    </citation>
    <scope>NUCLEOTIDE SEQUENCE</scope>
</reference>
<dbReference type="Proteomes" id="UP000596742">
    <property type="component" value="Unassembled WGS sequence"/>
</dbReference>
<comment type="caution">
    <text evidence="2">The sequence shown here is derived from an EMBL/GenBank/DDBJ whole genome shotgun (WGS) entry which is preliminary data.</text>
</comment>
<feature type="compositionally biased region" description="Polar residues" evidence="1">
    <location>
        <begin position="447"/>
        <end position="456"/>
    </location>
</feature>
<evidence type="ECO:0000313" key="3">
    <source>
        <dbReference type="Proteomes" id="UP000596742"/>
    </source>
</evidence>
<feature type="compositionally biased region" description="Polar residues" evidence="1">
    <location>
        <begin position="181"/>
        <end position="200"/>
    </location>
</feature>
<protein>
    <submittedName>
        <fullName evidence="2">Uncharacterized protein</fullName>
    </submittedName>
</protein>
<dbReference type="OrthoDB" id="6148903at2759"/>
<dbReference type="EMBL" id="UYJE01004174">
    <property type="protein sequence ID" value="VDI25673.1"/>
    <property type="molecule type" value="Genomic_DNA"/>
</dbReference>
<proteinExistence type="predicted"/>
<sequence length="456" mass="50758">MSCNQVVLELAHDVVNNAPNKMATVIERLRVKGAPAPRNTPASPLLSRSSRAIPSTVIALDKSYEIVLKNSNKQLIEAGNTVAVRRQDFLSRLQHANQGITSMDSPYDSSEVGITEEKPSFVLCGKPVNGFTTKTIDKYLKDQRVGNYKTSAHEVTRVKLQNKESKTRSEPNRSAGLEKSVNFNESLTIQDTNSIKSNNGANNPPPTTPAPSVISLSKRGTNMSSFELTGKNFRSASSADWREIIGSSDQKRSRLDKQAKSADNPLKHYLRINNKERARNQFSDNSAKSFSLPNSFSTKGIRKFNNPYRLLKYSKRQMLLHQKETTDHDHLQRITHPPKSAPHYNGKSMDLPKSILRVPNPCSETFLLQMMLDSNTMSGRKHTSSKYSDIAVHKDLEEFIMIRSPSSQSKGMSNGPKSSKSGKSVLNGLDEESIWPGNDVQEEALENRTSAKTSRL</sequence>
<feature type="region of interest" description="Disordered" evidence="1">
    <location>
        <begin position="403"/>
        <end position="456"/>
    </location>
</feature>
<dbReference type="AlphaFoldDB" id="A0A8B6DXA3"/>
<keyword evidence="3" id="KW-1185">Reference proteome</keyword>
<evidence type="ECO:0000256" key="1">
    <source>
        <dbReference type="SAM" id="MobiDB-lite"/>
    </source>
</evidence>
<feature type="region of interest" description="Disordered" evidence="1">
    <location>
        <begin position="153"/>
        <end position="216"/>
    </location>
</feature>